<dbReference type="AlphaFoldDB" id="A0AAQ0BVI5"/>
<dbReference type="EMBL" id="CP066065">
    <property type="protein sequence ID" value="QQC43480.1"/>
    <property type="molecule type" value="Genomic_DNA"/>
</dbReference>
<gene>
    <name evidence="3" type="ORF">I6H42_06675</name>
</gene>
<evidence type="ECO:0000313" key="4">
    <source>
        <dbReference type="Proteomes" id="UP000595220"/>
    </source>
</evidence>
<dbReference type="InterPro" id="IPR026004">
    <property type="entry name" value="Septum_form"/>
</dbReference>
<accession>A0AAQ0BVI5</accession>
<feature type="chain" id="PRO_5042914428" evidence="1">
    <location>
        <begin position="22"/>
        <end position="143"/>
    </location>
</feature>
<dbReference type="Pfam" id="PF13845">
    <property type="entry name" value="Septum_form"/>
    <property type="match status" value="1"/>
</dbReference>
<reference evidence="3 4" key="1">
    <citation type="submission" date="2020-12" db="EMBL/GenBank/DDBJ databases">
        <title>FDA dAtabase for Regulatory Grade micrObial Sequences (FDA-ARGOS): Supporting development and validation of Infectious Disease Dx tests.</title>
        <authorList>
            <person name="Sproer C."/>
            <person name="Gronow S."/>
            <person name="Severitt S."/>
            <person name="Schroder I."/>
            <person name="Tallon L."/>
            <person name="Sadzewicz L."/>
            <person name="Zhao X."/>
            <person name="Boylan J."/>
            <person name="Ott S."/>
            <person name="Bowen H."/>
            <person name="Vavikolanu K."/>
            <person name="Mehta A."/>
            <person name="Aluvathingal J."/>
            <person name="Nadendla S."/>
            <person name="Lowell S."/>
            <person name="Myers T."/>
            <person name="Yan Y."/>
            <person name="Sichtig H."/>
        </authorList>
    </citation>
    <scope>NUCLEOTIDE SEQUENCE [LARGE SCALE GENOMIC DNA]</scope>
    <source>
        <strain evidence="3 4">FDAARGOS_985</strain>
    </source>
</reference>
<keyword evidence="4" id="KW-1185">Reference proteome</keyword>
<evidence type="ECO:0000313" key="3">
    <source>
        <dbReference type="EMBL" id="QQC43480.1"/>
    </source>
</evidence>
<evidence type="ECO:0000256" key="1">
    <source>
        <dbReference type="SAM" id="SignalP"/>
    </source>
</evidence>
<feature type="domain" description="Septum formation-related" evidence="2">
    <location>
        <begin position="28"/>
        <end position="124"/>
    </location>
</feature>
<sequence>MTRIRLVALAAALGIVTAPLAGCSDSSVRHMRVGQCIRLPHEETATTVETTGCAREHDAEVFHVTSAPDGDFPGADTLNKQAETECISAFDEYVGTDYLTSSLDATWMIPTKDSWAQKDRSIVCLARPLDHSKLTSSVKKSGM</sequence>
<name>A0AAQ0BVI5_9ACTO</name>
<dbReference type="RefSeq" id="WP_050695661.1">
    <property type="nucleotide sequence ID" value="NZ_CP012072.1"/>
</dbReference>
<organism evidence="3 4">
    <name type="scientific">Schaalia meyeri</name>
    <dbReference type="NCBI Taxonomy" id="52773"/>
    <lineage>
        <taxon>Bacteria</taxon>
        <taxon>Bacillati</taxon>
        <taxon>Actinomycetota</taxon>
        <taxon>Actinomycetes</taxon>
        <taxon>Actinomycetales</taxon>
        <taxon>Actinomycetaceae</taxon>
        <taxon>Schaalia</taxon>
    </lineage>
</organism>
<feature type="signal peptide" evidence="1">
    <location>
        <begin position="1"/>
        <end position="21"/>
    </location>
</feature>
<dbReference type="KEGG" id="amy:ADJ76_08655"/>
<dbReference type="Proteomes" id="UP000595220">
    <property type="component" value="Chromosome"/>
</dbReference>
<proteinExistence type="predicted"/>
<keyword evidence="1" id="KW-0732">Signal</keyword>
<evidence type="ECO:0000259" key="2">
    <source>
        <dbReference type="Pfam" id="PF13845"/>
    </source>
</evidence>
<protein>
    <submittedName>
        <fullName evidence="3">Septum formation family protein</fullName>
    </submittedName>
</protein>